<feature type="domain" description="UDP-glucose:glycoprotein glucosyltransferase thioredoxin-like" evidence="14">
    <location>
        <begin position="805"/>
        <end position="1037"/>
    </location>
</feature>
<dbReference type="PANTHER" id="PTHR11226">
    <property type="entry name" value="UDP-GLUCOSE GLYCOPROTEIN:GLUCOSYLTRANSFERASE"/>
    <property type="match status" value="1"/>
</dbReference>
<dbReference type="Pfam" id="PF18401">
    <property type="entry name" value="Thioredoxin_13"/>
    <property type="match status" value="1"/>
</dbReference>
<keyword evidence="17" id="KW-1185">Reference proteome</keyword>
<dbReference type="CDD" id="cd06432">
    <property type="entry name" value="GT8_HUGT1_C_like"/>
    <property type="match status" value="1"/>
</dbReference>
<keyword evidence="6 10" id="KW-0732">Signal</keyword>
<dbReference type="PANTHER" id="PTHR11226:SF0">
    <property type="entry name" value="UDP-GLUCOSE:GLYCOPROTEIN GLUCOSYLTRANSFERASE"/>
    <property type="match status" value="1"/>
</dbReference>
<keyword evidence="8" id="KW-0325">Glycoprotein</keyword>
<dbReference type="OrthoDB" id="27683at2759"/>
<feature type="domain" description="Glucosyltransferase 24 catalytic" evidence="15">
    <location>
        <begin position="1369"/>
        <end position="1636"/>
    </location>
</feature>
<sequence>MLRLLRRSLAALALPLAFLGTAAFAASPDSSSSSPPVNIRLRAPWQSPPLLLEILEAVHTEDAAAFHPFLVELTTNEAYHAALAGGSAKDVYEAAQTALDSLGLLKDEGARQNWKMSLALHSESAKVAAFFQLAETSGSEDRWASRGGAEGDEIRSKCDSWVDWYGEVVCTAEELKVSLKSSADRIEIQKVATYPFDHVVQSREAAATIPTAVLYGNPISSNFDQLHRILRNAVTEQAPFRYVIRWKPPHPAERAAAPALTSGYLAGYGGALDLKKVDYLVIDDRKLKHASGAPSLEGSARDASSQKQLEDREWLQKQLLVNISRVANTSSLSPEEIDYLGLQAAQVVLASSDPLRALEQLTHDFPLHVQDLARGGVTLPQDLDAEFSYLTSRVFRPGASDFWVNGRPITESEVPPQSLVKLLRSERELVDSLMSGPLRLTPEEAVTILSNQTTGKAQAPGAERKSLFDSSDRIERRELLQQAKARGDADLQTIDDVRDGPITWWNDVEKDSEFRPYSPSLRTLLRQVMPGQFPQIRRNVFNIIWVFDLRSKRANRFLTDHLCPLIGTARIPLHWGFVPGGLEEGPESDATGIARLYWHLFERFGIKGGCRYFEALAGPPKPPKKPQNPYEDEVLEEEEPDVFVTITQARAAFTEVINKINPASRLGPTEISTTPDAREQPARDYIERLRLTMADDRDGHMFFNGQYYPFIGPNVFQLIMQLVSITTQSLQRAIYMGEMPESVDLGNHFYDQPGVFRGRSNLVFPPVDEQGEIIGPKAKAVDLGKVRRSLEDSTRLPLQTFLTPQGDAKINATVWIVADLDTAPTQQVLQGALSMLRTDKSFRLGFVHLPSNDGQDASGPGLRLSSFIGQAIKAQVLDKTSADEFAEVVKELASTHSNLDRAGRVYNDLDGSATPQSGQQQDDRTGAASSFNAFKARAWNLEGSKEADDFWKETGPAIARAFGVAPGEAALVVNGRLLSGVDLGTIKKTDIEALLHSEKFKRIEPVLDSLPASAVEKLSLLSRDEAATAIADIASVLGLYYYLDESKRNMFVPPVIVRVNSFEGIPAKHCLFEVGNRSTARLRFQAIVNPLAERTQRWASIFRLLSSLPDVHLEVIMNPQHTSSEMPLKRFYRFSAPKALAFDDAGQEIAPTLSFNDLPQDAVLTMGLEAPPAWLTMASEAVYDLDNILLRDVPEDGREAGVLAVYDLKQILIEGHAREVLTNNIPAGLQLLLQTPDGSQTLDTIVTANLAYFQFRARPGLYSLSIRPGKGDELYEMKSVGNLGWDSPGVEVTGDSITLDTLQGLTIYPTVKKRPGKEKENLIEPIAGAKDLKKGVKPLTAAKSFFDNLKKAASTAATPELKKSNQAELNIFTVASGHLYERMTYIMILSVLRHTNSTTKFWFIENFLSPSFKEFIPHLAKEYGFQYEMVTYAWPHWLRAQREKQRTIWGYKILFLDVLFPLDLDKVIFVDSDQVVRTDLKELTEIDLQGSPYGFPPMGDDSDDMEGYRFWKTGYWKDFLRGRPYHISALYVVDLKRFRSITAGDVLREQYHALSADPHSLSNLDQDLPQVLMDHIPIHTLDQEWLWCETWCSTDWLHKAKTIDLCSNPKTHEAKLDRARRQIPEWTELDEEVQRLARRVGGEKEGGGVVVVEEKDKEEKPASGHSHDEL</sequence>
<dbReference type="Pfam" id="PF18402">
    <property type="entry name" value="Thioredoxin_14"/>
    <property type="match status" value="1"/>
</dbReference>
<evidence type="ECO:0000256" key="8">
    <source>
        <dbReference type="ARBA" id="ARBA00023180"/>
    </source>
</evidence>
<feature type="chain" id="PRO_5016343720" description="UDP-glucose:glyco protein glucosyltransferase" evidence="10">
    <location>
        <begin position="26"/>
        <end position="1670"/>
    </location>
</feature>
<evidence type="ECO:0000256" key="6">
    <source>
        <dbReference type="ARBA" id="ARBA00022729"/>
    </source>
</evidence>
<evidence type="ECO:0000259" key="14">
    <source>
        <dbReference type="Pfam" id="PF18403"/>
    </source>
</evidence>
<dbReference type="GO" id="GO:0018279">
    <property type="term" value="P:protein N-linked glycosylation via asparagine"/>
    <property type="evidence" value="ECO:0007669"/>
    <property type="project" value="TreeGrafter"/>
</dbReference>
<evidence type="ECO:0008006" key="18">
    <source>
        <dbReference type="Google" id="ProtNLM"/>
    </source>
</evidence>
<dbReference type="Pfam" id="PF06427">
    <property type="entry name" value="UDP-g_GGTase"/>
    <property type="match status" value="1"/>
</dbReference>
<evidence type="ECO:0000313" key="16">
    <source>
        <dbReference type="EMBL" id="PWN22586.1"/>
    </source>
</evidence>
<evidence type="ECO:0000259" key="11">
    <source>
        <dbReference type="Pfam" id="PF18400"/>
    </source>
</evidence>
<evidence type="ECO:0000256" key="5">
    <source>
        <dbReference type="ARBA" id="ARBA00022679"/>
    </source>
</evidence>
<dbReference type="EMBL" id="KZ819323">
    <property type="protein sequence ID" value="PWN22586.1"/>
    <property type="molecule type" value="Genomic_DNA"/>
</dbReference>
<dbReference type="GO" id="GO:0005788">
    <property type="term" value="C:endoplasmic reticulum lumen"/>
    <property type="evidence" value="ECO:0007669"/>
    <property type="project" value="UniProtKB-SubCell"/>
</dbReference>
<accession>A0A316UBL6</accession>
<evidence type="ECO:0000256" key="9">
    <source>
        <dbReference type="SAM" id="MobiDB-lite"/>
    </source>
</evidence>
<evidence type="ECO:0000256" key="2">
    <source>
        <dbReference type="ARBA" id="ARBA00004319"/>
    </source>
</evidence>
<organism evidence="16 17">
    <name type="scientific">Pseudomicrostroma glucosiphilum</name>
    <dbReference type="NCBI Taxonomy" id="1684307"/>
    <lineage>
        <taxon>Eukaryota</taxon>
        <taxon>Fungi</taxon>
        <taxon>Dikarya</taxon>
        <taxon>Basidiomycota</taxon>
        <taxon>Ustilaginomycotina</taxon>
        <taxon>Exobasidiomycetes</taxon>
        <taxon>Microstromatales</taxon>
        <taxon>Microstromatales incertae sedis</taxon>
        <taxon>Pseudomicrostroma</taxon>
    </lineage>
</organism>
<evidence type="ECO:0000256" key="10">
    <source>
        <dbReference type="SAM" id="SignalP"/>
    </source>
</evidence>
<evidence type="ECO:0000259" key="12">
    <source>
        <dbReference type="Pfam" id="PF18401"/>
    </source>
</evidence>
<feature type="domain" description="UGGT thioredoxin-like" evidence="11">
    <location>
        <begin position="47"/>
        <end position="253"/>
    </location>
</feature>
<gene>
    <name evidence="16" type="ORF">BCV69DRAFT_311378</name>
</gene>
<dbReference type="Pfam" id="PF18400">
    <property type="entry name" value="Thioredoxin_12"/>
    <property type="match status" value="1"/>
</dbReference>
<evidence type="ECO:0000313" key="17">
    <source>
        <dbReference type="Proteomes" id="UP000245942"/>
    </source>
</evidence>
<dbReference type="InterPro" id="IPR040692">
    <property type="entry name" value="UGGT_TRXL_3"/>
</dbReference>
<evidence type="ECO:0000259" key="15">
    <source>
        <dbReference type="Pfam" id="PF18404"/>
    </source>
</evidence>
<keyword evidence="7" id="KW-0256">Endoplasmic reticulum</keyword>
<dbReference type="Pfam" id="PF18404">
    <property type="entry name" value="Glyco_transf_24"/>
    <property type="match status" value="1"/>
</dbReference>
<feature type="signal peptide" evidence="10">
    <location>
        <begin position="1"/>
        <end position="25"/>
    </location>
</feature>
<dbReference type="InterPro" id="IPR029044">
    <property type="entry name" value="Nucleotide-diphossugar_trans"/>
</dbReference>
<comment type="subcellular location">
    <subcellularLocation>
        <location evidence="2">Endoplasmic reticulum lumen</location>
    </subcellularLocation>
</comment>
<dbReference type="STRING" id="1684307.A0A316UBL6"/>
<dbReference type="GeneID" id="37016591"/>
<feature type="region of interest" description="Disordered" evidence="9">
    <location>
        <begin position="1638"/>
        <end position="1670"/>
    </location>
</feature>
<keyword evidence="5" id="KW-0808">Transferase</keyword>
<feature type="domain" description="UGGT thioredoxin-like" evidence="13">
    <location>
        <begin position="496"/>
        <end position="763"/>
    </location>
</feature>
<dbReference type="InterPro" id="IPR040525">
    <property type="entry name" value="UGGT_TRXL_4"/>
</dbReference>
<evidence type="ECO:0000256" key="4">
    <source>
        <dbReference type="ARBA" id="ARBA00006351"/>
    </source>
</evidence>
<comment type="similarity">
    <text evidence="4">Belongs to the glycosyltransferase 8 family.</text>
</comment>
<feature type="region of interest" description="Disordered" evidence="9">
    <location>
        <begin position="905"/>
        <end position="927"/>
    </location>
</feature>
<dbReference type="GO" id="GO:0051082">
    <property type="term" value="F:unfolded protein binding"/>
    <property type="evidence" value="ECO:0007669"/>
    <property type="project" value="TreeGrafter"/>
</dbReference>
<dbReference type="InterPro" id="IPR040694">
    <property type="entry name" value="UGGT_TRXL_2"/>
</dbReference>
<proteinExistence type="inferred from homology"/>
<dbReference type="UniPathway" id="UPA00378"/>
<name>A0A316UBL6_9BASI</name>
<comment type="pathway">
    <text evidence="3">Protein modification; protein glycosylation.</text>
</comment>
<dbReference type="InterPro" id="IPR040497">
    <property type="entry name" value="Glyco_transf_24"/>
</dbReference>
<reference evidence="16 17" key="1">
    <citation type="journal article" date="2018" name="Mol. Biol. Evol.">
        <title>Broad Genomic Sampling Reveals a Smut Pathogenic Ancestry of the Fungal Clade Ustilaginomycotina.</title>
        <authorList>
            <person name="Kijpornyongpan T."/>
            <person name="Mondo S.J."/>
            <person name="Barry K."/>
            <person name="Sandor L."/>
            <person name="Lee J."/>
            <person name="Lipzen A."/>
            <person name="Pangilinan J."/>
            <person name="LaButti K."/>
            <person name="Hainaut M."/>
            <person name="Henrissat B."/>
            <person name="Grigoriev I.V."/>
            <person name="Spatafora J.W."/>
            <person name="Aime M.C."/>
        </authorList>
    </citation>
    <scope>NUCLEOTIDE SEQUENCE [LARGE SCALE GENOMIC DNA]</scope>
    <source>
        <strain evidence="16 17">MCA 4718</strain>
    </source>
</reference>
<evidence type="ECO:0000256" key="1">
    <source>
        <dbReference type="ARBA" id="ARBA00001913"/>
    </source>
</evidence>
<dbReference type="Proteomes" id="UP000245942">
    <property type="component" value="Unassembled WGS sequence"/>
</dbReference>
<dbReference type="Gene3D" id="3.90.550.10">
    <property type="entry name" value="Spore Coat Polysaccharide Biosynthesis Protein SpsA, Chain A"/>
    <property type="match status" value="1"/>
</dbReference>
<dbReference type="RefSeq" id="XP_025349746.1">
    <property type="nucleotide sequence ID" value="XM_025494857.1"/>
</dbReference>
<feature type="domain" description="UGGT thioredoxin-like" evidence="12">
    <location>
        <begin position="328"/>
        <end position="459"/>
    </location>
</feature>
<dbReference type="InterPro" id="IPR040693">
    <property type="entry name" value="UGGT_TRXL_1"/>
</dbReference>
<evidence type="ECO:0000259" key="13">
    <source>
        <dbReference type="Pfam" id="PF18402"/>
    </source>
</evidence>
<evidence type="ECO:0000256" key="3">
    <source>
        <dbReference type="ARBA" id="ARBA00004922"/>
    </source>
</evidence>
<dbReference type="GO" id="GO:0003980">
    <property type="term" value="F:UDP-glucose:glycoprotein glucosyltransferase activity"/>
    <property type="evidence" value="ECO:0007669"/>
    <property type="project" value="InterPro"/>
</dbReference>
<dbReference type="InterPro" id="IPR009448">
    <property type="entry name" value="UDP-g_GGtrans"/>
</dbReference>
<protein>
    <recommendedName>
        <fullName evidence="18">UDP-glucose:glyco protein glucosyltransferase</fullName>
    </recommendedName>
</protein>
<dbReference type="Pfam" id="PF18403">
    <property type="entry name" value="Thioredoxin_15"/>
    <property type="match status" value="1"/>
</dbReference>
<dbReference type="SUPFAM" id="SSF53448">
    <property type="entry name" value="Nucleotide-diphospho-sugar transferases"/>
    <property type="match status" value="1"/>
</dbReference>
<evidence type="ECO:0000256" key="7">
    <source>
        <dbReference type="ARBA" id="ARBA00022824"/>
    </source>
</evidence>
<dbReference type="GO" id="GO:0036503">
    <property type="term" value="P:ERAD pathway"/>
    <property type="evidence" value="ECO:0007669"/>
    <property type="project" value="TreeGrafter"/>
</dbReference>
<comment type="cofactor">
    <cofactor evidence="1">
        <name>Ca(2+)</name>
        <dbReference type="ChEBI" id="CHEBI:29108"/>
    </cofactor>
</comment>